<dbReference type="Proteomes" id="UP000509303">
    <property type="component" value="Chromosome"/>
</dbReference>
<gene>
    <name evidence="2" type="ORF">HUT08_17500</name>
</gene>
<evidence type="ECO:0000313" key="2">
    <source>
        <dbReference type="EMBL" id="QKW54588.1"/>
    </source>
</evidence>
<evidence type="ECO:0000256" key="1">
    <source>
        <dbReference type="SAM" id="Phobius"/>
    </source>
</evidence>
<feature type="transmembrane region" description="Helical" evidence="1">
    <location>
        <begin position="76"/>
        <end position="99"/>
    </location>
</feature>
<proteinExistence type="predicted"/>
<keyword evidence="1" id="KW-1133">Transmembrane helix</keyword>
<sequence length="521" mass="53735">MPPGPAGAPPPPFGAPPVPPAPPGPPVPLRAVAVGLLNLSGLGVGYALLRVWWAVAACWAATAGLLLLALPAEPDGVAGGVVAGYLVVLAAAAAHGAFLGLRRPLTWPPRAAVAVLLGLALLAAPGGGYLAYDSARDEATEEMLLDRLAEADELVSTRAGQPFDAAEADYRRALDGYAALADDHPGSRAAKRVPERMKTYYESVGATYDRRDFCAAIEPLTFLRTVPRRIDERHLGKLTGWPDDRLANSLYECGVSGLGQASADGGKTKHLGELLADFPDSAPAARVEPAVSAAISTAAGGIKGAEPCTAVTNLRTLSGQASTLAKAAGAGAAALTRDAGTASGHVRAGTYACGVDQYQDGRFDAALTTMNDFARTYRDDGNRPRAQKIAIAAEIAKKLPDAGKRLPTTASGGGVTVTVKNDSPNAVEILYTGPVTGKFTLSACDGCTTYADRAQARSKACQSGKSYPQRTLSLPVGTTYFLHKSQGTTNSSGTDTARIEPGYTYTECAYVVSPFGIGPAT</sequence>
<evidence type="ECO:0000313" key="3">
    <source>
        <dbReference type="Proteomes" id="UP000509303"/>
    </source>
</evidence>
<feature type="transmembrane region" description="Helical" evidence="1">
    <location>
        <begin position="111"/>
        <end position="132"/>
    </location>
</feature>
<protein>
    <submittedName>
        <fullName evidence="2">Uncharacterized protein</fullName>
    </submittedName>
</protein>
<keyword evidence="1" id="KW-0812">Transmembrane</keyword>
<feature type="transmembrane region" description="Helical" evidence="1">
    <location>
        <begin position="51"/>
        <end position="70"/>
    </location>
</feature>
<keyword evidence="1" id="KW-0472">Membrane</keyword>
<reference evidence="2 3" key="1">
    <citation type="submission" date="2020-06" db="EMBL/GenBank/DDBJ databases">
        <title>Genome mining for natural products.</title>
        <authorList>
            <person name="Zhang B."/>
            <person name="Shi J."/>
            <person name="Ge H."/>
        </authorList>
    </citation>
    <scope>NUCLEOTIDE SEQUENCE [LARGE SCALE GENOMIC DNA]</scope>
    <source>
        <strain evidence="2 3">NA00687</strain>
    </source>
</reference>
<dbReference type="EMBL" id="CP054929">
    <property type="protein sequence ID" value="QKW54588.1"/>
    <property type="molecule type" value="Genomic_DNA"/>
</dbReference>
<keyword evidence="3" id="KW-1185">Reference proteome</keyword>
<feature type="transmembrane region" description="Helical" evidence="1">
    <location>
        <begin position="27"/>
        <end position="44"/>
    </location>
</feature>
<dbReference type="AlphaFoldDB" id="A0A7H8NM53"/>
<name>A0A7H8NM53_9ACTN</name>
<organism evidence="2 3">
    <name type="scientific">Streptomyces buecherae</name>
    <dbReference type="NCBI Taxonomy" id="2763006"/>
    <lineage>
        <taxon>Bacteria</taxon>
        <taxon>Bacillati</taxon>
        <taxon>Actinomycetota</taxon>
        <taxon>Actinomycetes</taxon>
        <taxon>Kitasatosporales</taxon>
        <taxon>Streptomycetaceae</taxon>
        <taxon>Streptomyces</taxon>
    </lineage>
</organism>
<accession>A0A7H8NM53</accession>